<feature type="domain" description="Teneurin-like YD-shell" evidence="3">
    <location>
        <begin position="52"/>
        <end position="139"/>
    </location>
</feature>
<protein>
    <submittedName>
        <fullName evidence="4">RHS repeat-associated core domain-containing protein</fullName>
    </submittedName>
</protein>
<name>A0ABT8SPL2_9CAUL</name>
<dbReference type="Proteomes" id="UP001169063">
    <property type="component" value="Unassembled WGS sequence"/>
</dbReference>
<feature type="compositionally biased region" description="Basic and acidic residues" evidence="2">
    <location>
        <begin position="165"/>
        <end position="183"/>
    </location>
</feature>
<gene>
    <name evidence="4" type="ORF">Q0812_10710</name>
</gene>
<keyword evidence="1" id="KW-0677">Repeat</keyword>
<dbReference type="EMBL" id="JAUKTR010000004">
    <property type="protein sequence ID" value="MDO1559894.1"/>
    <property type="molecule type" value="Genomic_DNA"/>
</dbReference>
<dbReference type="InterPro" id="IPR050708">
    <property type="entry name" value="T6SS_VgrG/RHS"/>
</dbReference>
<dbReference type="Pfam" id="PF25023">
    <property type="entry name" value="TEN_YD-shell"/>
    <property type="match status" value="1"/>
</dbReference>
<evidence type="ECO:0000313" key="5">
    <source>
        <dbReference type="Proteomes" id="UP001169063"/>
    </source>
</evidence>
<evidence type="ECO:0000256" key="2">
    <source>
        <dbReference type="SAM" id="MobiDB-lite"/>
    </source>
</evidence>
<organism evidence="4 5">
    <name type="scientific">Peiella sedimenti</name>
    <dbReference type="NCBI Taxonomy" id="3061083"/>
    <lineage>
        <taxon>Bacteria</taxon>
        <taxon>Pseudomonadati</taxon>
        <taxon>Pseudomonadota</taxon>
        <taxon>Alphaproteobacteria</taxon>
        <taxon>Caulobacterales</taxon>
        <taxon>Caulobacteraceae</taxon>
        <taxon>Peiella</taxon>
    </lineage>
</organism>
<keyword evidence="5" id="KW-1185">Reference proteome</keyword>
<accession>A0ABT8SPL2</accession>
<dbReference type="Gene3D" id="2.180.10.10">
    <property type="entry name" value="RHS repeat-associated core"/>
    <property type="match status" value="1"/>
</dbReference>
<evidence type="ECO:0000256" key="1">
    <source>
        <dbReference type="ARBA" id="ARBA00022737"/>
    </source>
</evidence>
<evidence type="ECO:0000313" key="4">
    <source>
        <dbReference type="EMBL" id="MDO1559894.1"/>
    </source>
</evidence>
<dbReference type="PANTHER" id="PTHR32305:SF15">
    <property type="entry name" value="PROTEIN RHSA-RELATED"/>
    <property type="match status" value="1"/>
</dbReference>
<dbReference type="PANTHER" id="PTHR32305">
    <property type="match status" value="1"/>
</dbReference>
<proteinExistence type="predicted"/>
<dbReference type="RefSeq" id="WP_302110326.1">
    <property type="nucleotide sequence ID" value="NZ_JAUKTR010000004.1"/>
</dbReference>
<feature type="region of interest" description="Disordered" evidence="2">
    <location>
        <begin position="156"/>
        <end position="186"/>
    </location>
</feature>
<dbReference type="InterPro" id="IPR056823">
    <property type="entry name" value="TEN-like_YD-shell"/>
</dbReference>
<dbReference type="InterPro" id="IPR022385">
    <property type="entry name" value="Rhs_assc_core"/>
</dbReference>
<dbReference type="NCBIfam" id="TIGR03696">
    <property type="entry name" value="Rhs_assc_core"/>
    <property type="match status" value="1"/>
</dbReference>
<sequence>MSLRRACAFSFRAIDGLRPEIIAENRHSRPEGGAWAHDGTHFYVLGPNPDERLIYIDHQNQAFYPHTDKRGSTIALSRNGAATERFSYSPFGEGGQGPTGYAFRYTGQRLDPWTGLYDYKARVYSPTLGRFLQPDPALWVDGPNLYAYVGNGPTNGVDSSGLATHKPEPEQKPDEAPDAKPSDVTEVEPVIVTASQRGNRGRAGRAWSPQQELHWQMYQRALERMLRVNPNYQTVTDPNRPPPPEQSARLNAEAARLEALVRTTPSQNPDAFIRLPGRQGYLNRQDGSLWQRDRAGERGHGGVQWKRWDSRSAWENGRSYRSYWPDGRPRGD</sequence>
<evidence type="ECO:0000259" key="3">
    <source>
        <dbReference type="Pfam" id="PF25023"/>
    </source>
</evidence>
<reference evidence="4" key="1">
    <citation type="submission" date="2023-07" db="EMBL/GenBank/DDBJ databases">
        <title>Brevundimonas soil sp. nov., isolated from the soil of chemical plant.</title>
        <authorList>
            <person name="Wu N."/>
        </authorList>
    </citation>
    <scope>NUCLEOTIDE SEQUENCE</scope>
    <source>
        <strain evidence="4">XZ-24</strain>
    </source>
</reference>
<comment type="caution">
    <text evidence="4">The sequence shown here is derived from an EMBL/GenBank/DDBJ whole genome shotgun (WGS) entry which is preliminary data.</text>
</comment>